<dbReference type="InterPro" id="IPR031717">
    <property type="entry name" value="ODO-1/KGD_C"/>
</dbReference>
<dbReference type="NCBIfam" id="TIGR00239">
    <property type="entry name" value="2oxo_dh_E1"/>
    <property type="match status" value="1"/>
</dbReference>
<dbReference type="Gene3D" id="3.40.50.12470">
    <property type="match status" value="1"/>
</dbReference>
<dbReference type="Pfam" id="PF16078">
    <property type="entry name" value="2-oxogl_dehyd_N"/>
    <property type="match status" value="1"/>
</dbReference>
<dbReference type="GO" id="GO:0004591">
    <property type="term" value="F:oxoglutarate dehydrogenase (succinyl-transferring) activity"/>
    <property type="evidence" value="ECO:0007669"/>
    <property type="project" value="UniProtKB-EC"/>
</dbReference>
<keyword evidence="9" id="KW-1185">Reference proteome</keyword>
<evidence type="ECO:0000256" key="6">
    <source>
        <dbReference type="ARBA" id="ARBA00023052"/>
    </source>
</evidence>
<comment type="caution">
    <text evidence="8">The sequence shown here is derived from an EMBL/GenBank/DDBJ whole genome shotgun (WGS) entry which is preliminary data.</text>
</comment>
<dbReference type="InterPro" id="IPR032106">
    <property type="entry name" value="2-oxogl_dehyd_N"/>
</dbReference>
<dbReference type="SMART" id="SM00861">
    <property type="entry name" value="Transket_pyr"/>
    <property type="match status" value="1"/>
</dbReference>
<dbReference type="Proteomes" id="UP000030111">
    <property type="component" value="Unassembled WGS sequence"/>
</dbReference>
<evidence type="ECO:0000256" key="5">
    <source>
        <dbReference type="ARBA" id="ARBA00023002"/>
    </source>
</evidence>
<dbReference type="PIRSF" id="PIRSF000157">
    <property type="entry name" value="Oxoglu_dh_E1"/>
    <property type="match status" value="1"/>
</dbReference>
<dbReference type="EMBL" id="JRLY01000011">
    <property type="protein sequence ID" value="KGO92231.1"/>
    <property type="molecule type" value="Genomic_DNA"/>
</dbReference>
<dbReference type="GO" id="GO:0045252">
    <property type="term" value="C:oxoglutarate dehydrogenase complex"/>
    <property type="evidence" value="ECO:0007669"/>
    <property type="project" value="TreeGrafter"/>
</dbReference>
<evidence type="ECO:0000313" key="8">
    <source>
        <dbReference type="EMBL" id="KGO92231.1"/>
    </source>
</evidence>
<gene>
    <name evidence="8" type="ORF">Q766_13820</name>
</gene>
<accession>A0A0A2ML00</accession>
<evidence type="ECO:0000256" key="2">
    <source>
        <dbReference type="ARBA" id="ARBA00003906"/>
    </source>
</evidence>
<keyword evidence="5" id="KW-0560">Oxidoreductase</keyword>
<comment type="function">
    <text evidence="2">E1 component of the 2-oxoglutarate dehydrogenase (OGDH) complex which catalyzes the decarboxylation of 2-oxoglutarate, the first step in the conversion of 2-oxoglutarate to succinyl-CoA and CO(2).</text>
</comment>
<sequence>MDRFSFLNAAHTAFFADLYEQYIENPDSVEPSWRSFFQGFDFAASDYGSGATEVAAAAPHQQAAAPAPQASVSDYSGIPEKLQKEFKVLNLIEGYRTRGHLFTKTNPVRERRTFSPTLELSTFGLNDADLDTVFDAGKEVGLPSSSLRAIVDHLQKVYCGHIGIEYMYIRDPQVRKWIQNKLSVNNNEPDFNADQKKSILGKLNEAVSFENFLHTKYVGQKRFSLEGGESLIPALDALIEAAASKGVEHFVMGMAHRGRLNVLANVFNKPTSDIFSEFDGKDYDDDALFDGDVKYHLGLTANKVTKEGKQINLNLAPNPSHLETVGAVIEGIARAKQDRYFPEDFSKVLPIALHGDAAVAGQGIVYEIVQMAKLDGYKTGGTIHVVVNNQVGFTTNYLDARSSTYCTDVAKVTLSPVLHVNADDAEAVVHATLFALEYRMEFGTDVFIDLLGYRKYGHNEGDEPRFTQPKLYKLIAKHQNPRDQYAEKLIAAGVIDKDYTGKIEKEYKALLEESLEASRKKDLTIITPFMQNEWEGYEQAGADVMLQKVNTAFSKEILTDIAKVITELPSDKKFISKIQKLINDRKNMFFETDKLDWAMAELLAYGSLITEGFDVRISGQDVERGTFSHRHAVVKVEDSEEEYVALSNLKDAKGKFNIFNSLLSEYAVVGFDYGYALANPKALTIWEAQFGDFSNGAQIMLDQYISAAEDKWNNQNGLVMLLPHGYEGQGAEHSSARMERYLQLCANHNMFVADCTTPANFFHLLRRQMKTTYRKPLIVFTPKSLLRHPLVVSTVDEFANGTFQEVLDDPAADPAKVKSLVFCTGKFYYDLIAERENLKRDDVAFVRIEQLFPLPVEQLKEIIAKYPNADDYVWAQEEPKNMGAYSYMLMNFNEVKLRLASLKAYSAPAAGSYTRSKKRHAAALAMVFDKNLFN</sequence>
<dbReference type="eggNOG" id="COG0567">
    <property type="taxonomic scope" value="Bacteria"/>
</dbReference>
<evidence type="ECO:0000256" key="3">
    <source>
        <dbReference type="ARBA" id="ARBA00006936"/>
    </source>
</evidence>
<dbReference type="GO" id="GO:0030976">
    <property type="term" value="F:thiamine pyrophosphate binding"/>
    <property type="evidence" value="ECO:0007669"/>
    <property type="project" value="InterPro"/>
</dbReference>
<dbReference type="InterPro" id="IPR001017">
    <property type="entry name" value="DH_E1"/>
</dbReference>
<dbReference type="SUPFAM" id="SSF52518">
    <property type="entry name" value="Thiamin diphosphate-binding fold (THDP-binding)"/>
    <property type="match status" value="2"/>
</dbReference>
<dbReference type="Gene3D" id="1.10.287.1150">
    <property type="entry name" value="TPP helical domain"/>
    <property type="match status" value="1"/>
</dbReference>
<evidence type="ECO:0000256" key="1">
    <source>
        <dbReference type="ARBA" id="ARBA00001964"/>
    </source>
</evidence>
<dbReference type="OrthoDB" id="9759785at2"/>
<evidence type="ECO:0000256" key="4">
    <source>
        <dbReference type="ARBA" id="ARBA00012280"/>
    </source>
</evidence>
<comment type="similarity">
    <text evidence="3">Belongs to the alpha-ketoglutarate dehydrogenase family.</text>
</comment>
<reference evidence="8 9" key="1">
    <citation type="submission" date="2013-09" db="EMBL/GenBank/DDBJ databases">
        <authorList>
            <person name="Zeng Z."/>
            <person name="Chen C."/>
        </authorList>
    </citation>
    <scope>NUCLEOTIDE SEQUENCE [LARGE SCALE GENOMIC DNA]</scope>
    <source>
        <strain evidence="8 9">WB 4.1-42</strain>
    </source>
</reference>
<dbReference type="Pfam" id="PF02779">
    <property type="entry name" value="Transket_pyr"/>
    <property type="match status" value="1"/>
</dbReference>
<dbReference type="RefSeq" id="WP_026991065.1">
    <property type="nucleotide sequence ID" value="NZ_AUGP01000025.1"/>
</dbReference>
<evidence type="ECO:0000259" key="7">
    <source>
        <dbReference type="SMART" id="SM00861"/>
    </source>
</evidence>
<feature type="domain" description="Transketolase-like pyrimidine-binding" evidence="7">
    <location>
        <begin position="595"/>
        <end position="788"/>
    </location>
</feature>
<evidence type="ECO:0000313" key="9">
    <source>
        <dbReference type="Proteomes" id="UP000030111"/>
    </source>
</evidence>
<dbReference type="NCBIfam" id="NF008907">
    <property type="entry name" value="PRK12270.1"/>
    <property type="match status" value="1"/>
</dbReference>
<dbReference type="Gene3D" id="3.40.50.970">
    <property type="match status" value="1"/>
</dbReference>
<dbReference type="PANTHER" id="PTHR23152:SF4">
    <property type="entry name" value="2-OXOADIPATE DEHYDROGENASE COMPLEX COMPONENT E1"/>
    <property type="match status" value="1"/>
</dbReference>
<proteinExistence type="inferred from homology"/>
<keyword evidence="6" id="KW-0786">Thiamine pyrophosphate</keyword>
<dbReference type="NCBIfam" id="NF006914">
    <property type="entry name" value="PRK09404.1"/>
    <property type="match status" value="1"/>
</dbReference>
<dbReference type="InterPro" id="IPR011603">
    <property type="entry name" value="2oxoglutarate_DH_E1"/>
</dbReference>
<dbReference type="InterPro" id="IPR029061">
    <property type="entry name" value="THDP-binding"/>
</dbReference>
<dbReference type="Gene3D" id="3.40.50.11610">
    <property type="entry name" value="Multifunctional 2-oxoglutarate metabolism enzyme, C-terminal domain"/>
    <property type="match status" value="1"/>
</dbReference>
<organism evidence="8 9">
    <name type="scientific">Flavobacterium subsaxonicum WB 4.1-42 = DSM 21790</name>
    <dbReference type="NCBI Taxonomy" id="1121898"/>
    <lineage>
        <taxon>Bacteria</taxon>
        <taxon>Pseudomonadati</taxon>
        <taxon>Bacteroidota</taxon>
        <taxon>Flavobacteriia</taxon>
        <taxon>Flavobacteriales</taxon>
        <taxon>Flavobacteriaceae</taxon>
        <taxon>Flavobacterium</taxon>
    </lineage>
</organism>
<dbReference type="PANTHER" id="PTHR23152">
    <property type="entry name" value="2-OXOGLUTARATE DEHYDROGENASE"/>
    <property type="match status" value="1"/>
</dbReference>
<dbReference type="GO" id="GO:0005829">
    <property type="term" value="C:cytosol"/>
    <property type="evidence" value="ECO:0007669"/>
    <property type="project" value="TreeGrafter"/>
</dbReference>
<protein>
    <recommendedName>
        <fullName evidence="4">oxoglutarate dehydrogenase (succinyl-transferring)</fullName>
        <ecNumber evidence="4">1.2.4.2</ecNumber>
    </recommendedName>
</protein>
<dbReference type="Pfam" id="PF16870">
    <property type="entry name" value="OxoGdeHyase_C"/>
    <property type="match status" value="1"/>
</dbReference>
<dbReference type="InterPro" id="IPR005475">
    <property type="entry name" value="Transketolase-like_Pyr-bd"/>
</dbReference>
<dbReference type="GO" id="GO:0006099">
    <property type="term" value="P:tricarboxylic acid cycle"/>
    <property type="evidence" value="ECO:0007669"/>
    <property type="project" value="TreeGrafter"/>
</dbReference>
<dbReference type="STRING" id="1121898.GCA_000422725_02884"/>
<dbReference type="EC" id="1.2.4.2" evidence="4"/>
<dbReference type="Pfam" id="PF00676">
    <property type="entry name" value="E1_dh"/>
    <property type="match status" value="1"/>
</dbReference>
<dbReference type="CDD" id="cd02016">
    <property type="entry name" value="TPP_E1_OGDC_like"/>
    <property type="match status" value="1"/>
</dbReference>
<dbReference type="InterPro" id="IPR042179">
    <property type="entry name" value="KGD_C_sf"/>
</dbReference>
<name>A0A0A2ML00_9FLAO</name>
<dbReference type="AlphaFoldDB" id="A0A0A2ML00"/>
<comment type="cofactor">
    <cofactor evidence="1">
        <name>thiamine diphosphate</name>
        <dbReference type="ChEBI" id="CHEBI:58937"/>
    </cofactor>
</comment>